<evidence type="ECO:0000256" key="1">
    <source>
        <dbReference type="SAM" id="MobiDB-lite"/>
    </source>
</evidence>
<keyword evidence="4" id="KW-1185">Reference proteome</keyword>
<feature type="region of interest" description="Disordered" evidence="1">
    <location>
        <begin position="26"/>
        <end position="80"/>
    </location>
</feature>
<proteinExistence type="predicted"/>
<keyword evidence="2" id="KW-1133">Transmembrane helix</keyword>
<dbReference type="EMBL" id="CAJGYO010000004">
    <property type="protein sequence ID" value="CAD6225745.1"/>
    <property type="molecule type" value="Genomic_DNA"/>
</dbReference>
<name>A0A811NLJ4_9POAL</name>
<evidence type="ECO:0000313" key="3">
    <source>
        <dbReference type="EMBL" id="CAD6225745.1"/>
    </source>
</evidence>
<feature type="compositionally biased region" description="Acidic residues" evidence="1">
    <location>
        <begin position="39"/>
        <end position="51"/>
    </location>
</feature>
<reference evidence="3" key="1">
    <citation type="submission" date="2020-10" db="EMBL/GenBank/DDBJ databases">
        <authorList>
            <person name="Han B."/>
            <person name="Lu T."/>
            <person name="Zhao Q."/>
            <person name="Huang X."/>
            <person name="Zhao Y."/>
        </authorList>
    </citation>
    <scope>NUCLEOTIDE SEQUENCE</scope>
</reference>
<gene>
    <name evidence="3" type="ORF">NCGR_LOCUS17722</name>
</gene>
<feature type="compositionally biased region" description="Basic and acidic residues" evidence="1">
    <location>
        <begin position="29"/>
        <end position="38"/>
    </location>
</feature>
<feature type="transmembrane region" description="Helical" evidence="2">
    <location>
        <begin position="107"/>
        <end position="132"/>
    </location>
</feature>
<feature type="compositionally biased region" description="Basic and acidic residues" evidence="1">
    <location>
        <begin position="52"/>
        <end position="62"/>
    </location>
</feature>
<accession>A0A811NLJ4</accession>
<keyword evidence="2" id="KW-0812">Transmembrane</keyword>
<evidence type="ECO:0000313" key="4">
    <source>
        <dbReference type="Proteomes" id="UP000604825"/>
    </source>
</evidence>
<sequence length="149" mass="15786">MAPTGPPLHVCVVSLRRRRIAFRLADGNRGAKEGRHTEEDEGEDEGDGEDRADEKDDGELQRSRQATARHGAGGSSVPALQGGDPLARLLGLWHAGPAELLGASKSLVAVAAPVLTLLAMQAIGIGIAELVCNRFRRRNRVLARALPTG</sequence>
<organism evidence="3 4">
    <name type="scientific">Miscanthus lutarioriparius</name>
    <dbReference type="NCBI Taxonomy" id="422564"/>
    <lineage>
        <taxon>Eukaryota</taxon>
        <taxon>Viridiplantae</taxon>
        <taxon>Streptophyta</taxon>
        <taxon>Embryophyta</taxon>
        <taxon>Tracheophyta</taxon>
        <taxon>Spermatophyta</taxon>
        <taxon>Magnoliopsida</taxon>
        <taxon>Liliopsida</taxon>
        <taxon>Poales</taxon>
        <taxon>Poaceae</taxon>
        <taxon>PACMAD clade</taxon>
        <taxon>Panicoideae</taxon>
        <taxon>Andropogonodae</taxon>
        <taxon>Andropogoneae</taxon>
        <taxon>Saccharinae</taxon>
        <taxon>Miscanthus</taxon>
    </lineage>
</organism>
<dbReference type="AlphaFoldDB" id="A0A811NLJ4"/>
<dbReference type="Proteomes" id="UP000604825">
    <property type="component" value="Unassembled WGS sequence"/>
</dbReference>
<evidence type="ECO:0000256" key="2">
    <source>
        <dbReference type="SAM" id="Phobius"/>
    </source>
</evidence>
<keyword evidence="2" id="KW-0472">Membrane</keyword>
<protein>
    <submittedName>
        <fullName evidence="3">Uncharacterized protein</fullName>
    </submittedName>
</protein>
<comment type="caution">
    <text evidence="3">The sequence shown here is derived from an EMBL/GenBank/DDBJ whole genome shotgun (WGS) entry which is preliminary data.</text>
</comment>